<dbReference type="Proteomes" id="UP000245911">
    <property type="component" value="Unassembled WGS sequence"/>
</dbReference>
<dbReference type="Pfam" id="PF17267">
    <property type="entry name" value="DUF5333"/>
    <property type="match status" value="1"/>
</dbReference>
<feature type="chain" id="PRO_5015427983" description="DUF5333 domain-containing protein" evidence="1">
    <location>
        <begin position="28"/>
        <end position="148"/>
    </location>
</feature>
<evidence type="ECO:0000313" key="2">
    <source>
        <dbReference type="EMBL" id="PVH27674.1"/>
    </source>
</evidence>
<keyword evidence="1" id="KW-0732">Signal</keyword>
<dbReference type="RefSeq" id="WP_116559593.1">
    <property type="nucleotide sequence ID" value="NZ_QDKM01000010.1"/>
</dbReference>
<dbReference type="EMBL" id="QDKM01000010">
    <property type="protein sequence ID" value="PVH27674.1"/>
    <property type="molecule type" value="Genomic_DNA"/>
</dbReference>
<proteinExistence type="predicted"/>
<dbReference type="InterPro" id="IPR020349">
    <property type="entry name" value="Uncharacterised_14.7kDa"/>
</dbReference>
<sequence>MKLGTFLPTTLATATLALSLAVTSAQAQTTPQAEVNATLMADDYIWSGLFSVAVADQIRNECARMDARTFRATRFLYDLYGKARDYGYSRDQIDTFRRDEANQELLRTWVMQYFDQNGVQLDAPETFCALGEAEIAAGTRAGTLLRAR</sequence>
<comment type="caution">
    <text evidence="2">The sequence shown here is derived from an EMBL/GenBank/DDBJ whole genome shotgun (WGS) entry which is preliminary data.</text>
</comment>
<dbReference type="OrthoDB" id="7658992at2"/>
<name>A0A2T8HQG6_9RHOB</name>
<evidence type="ECO:0008006" key="4">
    <source>
        <dbReference type="Google" id="ProtNLM"/>
    </source>
</evidence>
<gene>
    <name evidence="2" type="ORF">DDE20_16320</name>
</gene>
<evidence type="ECO:0000256" key="1">
    <source>
        <dbReference type="SAM" id="SignalP"/>
    </source>
</evidence>
<organism evidence="2 3">
    <name type="scientific">Pararhodobacter oceanensis</name>
    <dbReference type="NCBI Taxonomy" id="2172121"/>
    <lineage>
        <taxon>Bacteria</taxon>
        <taxon>Pseudomonadati</taxon>
        <taxon>Pseudomonadota</taxon>
        <taxon>Alphaproteobacteria</taxon>
        <taxon>Rhodobacterales</taxon>
        <taxon>Paracoccaceae</taxon>
        <taxon>Pararhodobacter</taxon>
    </lineage>
</organism>
<protein>
    <recommendedName>
        <fullName evidence="4">DUF5333 domain-containing protein</fullName>
    </recommendedName>
</protein>
<evidence type="ECO:0000313" key="3">
    <source>
        <dbReference type="Proteomes" id="UP000245911"/>
    </source>
</evidence>
<dbReference type="AlphaFoldDB" id="A0A2T8HQG6"/>
<accession>A0A2T8HQG6</accession>
<reference evidence="2 3" key="1">
    <citation type="submission" date="2018-04" db="EMBL/GenBank/DDBJ databases">
        <title>Pararhodobacter oceanense sp. nov., isolated from marine intertidal sediment.</title>
        <authorList>
            <person name="Wang X.-L."/>
            <person name="Du Z.-J."/>
        </authorList>
    </citation>
    <scope>NUCLEOTIDE SEQUENCE [LARGE SCALE GENOMIC DNA]</scope>
    <source>
        <strain evidence="2 3">AM505</strain>
    </source>
</reference>
<keyword evidence="3" id="KW-1185">Reference proteome</keyword>
<feature type="signal peptide" evidence="1">
    <location>
        <begin position="1"/>
        <end position="27"/>
    </location>
</feature>